<dbReference type="AlphaFoldDB" id="A0A2G9SDG5"/>
<proteinExistence type="predicted"/>
<accession>A0A2G9SDG5</accession>
<keyword evidence="2" id="KW-1185">Reference proteome</keyword>
<name>A0A2G9SDG5_AQUCT</name>
<organism evidence="1 2">
    <name type="scientific">Aquarana catesbeiana</name>
    <name type="common">American bullfrog</name>
    <name type="synonym">Rana catesbeiana</name>
    <dbReference type="NCBI Taxonomy" id="8400"/>
    <lineage>
        <taxon>Eukaryota</taxon>
        <taxon>Metazoa</taxon>
        <taxon>Chordata</taxon>
        <taxon>Craniata</taxon>
        <taxon>Vertebrata</taxon>
        <taxon>Euteleostomi</taxon>
        <taxon>Amphibia</taxon>
        <taxon>Batrachia</taxon>
        <taxon>Anura</taxon>
        <taxon>Neobatrachia</taxon>
        <taxon>Ranoidea</taxon>
        <taxon>Ranidae</taxon>
        <taxon>Aquarana</taxon>
    </lineage>
</organism>
<protein>
    <submittedName>
        <fullName evidence="1">Uncharacterized protein</fullName>
    </submittedName>
</protein>
<evidence type="ECO:0000313" key="2">
    <source>
        <dbReference type="Proteomes" id="UP000228934"/>
    </source>
</evidence>
<gene>
    <name evidence="1" type="ORF">AB205_0002650</name>
</gene>
<evidence type="ECO:0000313" key="1">
    <source>
        <dbReference type="EMBL" id="PIO38142.1"/>
    </source>
</evidence>
<dbReference type="EMBL" id="KV923965">
    <property type="protein sequence ID" value="PIO38142.1"/>
    <property type="molecule type" value="Genomic_DNA"/>
</dbReference>
<sequence length="101" mass="11436">MLARVCGMHLLLRLPLLRRRDGPNSRTFSHSVAQSLDPGVVLQWIQRVVVLKDTPNRVRKNSLVLHPPVCGMCVYPGKPQLLVQIVVPLVARTVRRKKKTI</sequence>
<dbReference type="Proteomes" id="UP000228934">
    <property type="component" value="Unassembled WGS sequence"/>
</dbReference>
<reference evidence="2" key="1">
    <citation type="journal article" date="2017" name="Nat. Commun.">
        <title>The North American bullfrog draft genome provides insight into hormonal regulation of long noncoding RNA.</title>
        <authorList>
            <person name="Hammond S.A."/>
            <person name="Warren R.L."/>
            <person name="Vandervalk B.P."/>
            <person name="Kucuk E."/>
            <person name="Khan H."/>
            <person name="Gibb E.A."/>
            <person name="Pandoh P."/>
            <person name="Kirk H."/>
            <person name="Zhao Y."/>
            <person name="Jones M."/>
            <person name="Mungall A.J."/>
            <person name="Coope R."/>
            <person name="Pleasance S."/>
            <person name="Moore R.A."/>
            <person name="Holt R.A."/>
            <person name="Round J.M."/>
            <person name="Ohora S."/>
            <person name="Walle B.V."/>
            <person name="Veldhoen N."/>
            <person name="Helbing C.C."/>
            <person name="Birol I."/>
        </authorList>
    </citation>
    <scope>NUCLEOTIDE SEQUENCE [LARGE SCALE GENOMIC DNA]</scope>
</reference>